<reference evidence="2 3" key="2">
    <citation type="journal article" date="2019" name="G3 (Bethesda)">
        <title>Hybrid Assembly of the Genome of the Entomopathogenic Nematode Steinernema carpocapsae Identifies the X-Chromosome.</title>
        <authorList>
            <person name="Serra L."/>
            <person name="Macchietto M."/>
            <person name="Macias-Munoz A."/>
            <person name="McGill C.J."/>
            <person name="Rodriguez I.M."/>
            <person name="Rodriguez B."/>
            <person name="Murad R."/>
            <person name="Mortazavi A."/>
        </authorList>
    </citation>
    <scope>NUCLEOTIDE SEQUENCE [LARGE SCALE GENOMIC DNA]</scope>
    <source>
        <strain evidence="2 3">ALL</strain>
    </source>
</reference>
<keyword evidence="3" id="KW-1185">Reference proteome</keyword>
<gene>
    <name evidence="2" type="ORF">L596_011408</name>
</gene>
<reference evidence="2 3" key="1">
    <citation type="journal article" date="2015" name="Genome Biol.">
        <title>Comparative genomics of Steinernema reveals deeply conserved gene regulatory networks.</title>
        <authorList>
            <person name="Dillman A.R."/>
            <person name="Macchietto M."/>
            <person name="Porter C.F."/>
            <person name="Rogers A."/>
            <person name="Williams B."/>
            <person name="Antoshechkin I."/>
            <person name="Lee M.M."/>
            <person name="Goodwin Z."/>
            <person name="Lu X."/>
            <person name="Lewis E.E."/>
            <person name="Goodrich-Blair H."/>
            <person name="Stock S.P."/>
            <person name="Adams B.J."/>
            <person name="Sternberg P.W."/>
            <person name="Mortazavi A."/>
        </authorList>
    </citation>
    <scope>NUCLEOTIDE SEQUENCE [LARGE SCALE GENOMIC DNA]</scope>
    <source>
        <strain evidence="2 3">ALL</strain>
    </source>
</reference>
<organism evidence="2 3">
    <name type="scientific">Steinernema carpocapsae</name>
    <name type="common">Entomopathogenic nematode</name>
    <dbReference type="NCBI Taxonomy" id="34508"/>
    <lineage>
        <taxon>Eukaryota</taxon>
        <taxon>Metazoa</taxon>
        <taxon>Ecdysozoa</taxon>
        <taxon>Nematoda</taxon>
        <taxon>Chromadorea</taxon>
        <taxon>Rhabditida</taxon>
        <taxon>Tylenchina</taxon>
        <taxon>Panagrolaimomorpha</taxon>
        <taxon>Strongyloidoidea</taxon>
        <taxon>Steinernematidae</taxon>
        <taxon>Steinernema</taxon>
    </lineage>
</organism>
<sequence length="66" mass="7936">MLETKLCIRIEHQLAITQMRMLPKNRKKKPRRTLRQKNEFKPKAINGLLRTQLISRNFMCDLDGRN</sequence>
<evidence type="ECO:0000256" key="1">
    <source>
        <dbReference type="SAM" id="MobiDB-lite"/>
    </source>
</evidence>
<dbReference type="EMBL" id="AZBU02000003">
    <property type="protein sequence ID" value="TKR86909.1"/>
    <property type="molecule type" value="Genomic_DNA"/>
</dbReference>
<accession>A0A4U5NTS9</accession>
<evidence type="ECO:0000313" key="3">
    <source>
        <dbReference type="Proteomes" id="UP000298663"/>
    </source>
</evidence>
<feature type="region of interest" description="Disordered" evidence="1">
    <location>
        <begin position="19"/>
        <end position="41"/>
    </location>
</feature>
<comment type="caution">
    <text evidence="2">The sequence shown here is derived from an EMBL/GenBank/DDBJ whole genome shotgun (WGS) entry which is preliminary data.</text>
</comment>
<name>A0A4U5NTS9_STECR</name>
<dbReference type="Proteomes" id="UP000298663">
    <property type="component" value="Unassembled WGS sequence"/>
</dbReference>
<proteinExistence type="predicted"/>
<dbReference type="AlphaFoldDB" id="A0A4U5NTS9"/>
<protein>
    <submittedName>
        <fullName evidence="2">Uncharacterized protein</fullName>
    </submittedName>
</protein>
<evidence type="ECO:0000313" key="2">
    <source>
        <dbReference type="EMBL" id="TKR86909.1"/>
    </source>
</evidence>
<feature type="compositionally biased region" description="Basic residues" evidence="1">
    <location>
        <begin position="23"/>
        <end position="35"/>
    </location>
</feature>